<dbReference type="Pfam" id="PF00005">
    <property type="entry name" value="ABC_tran"/>
    <property type="match status" value="1"/>
</dbReference>
<dbReference type="EMBL" id="BRLB01000005">
    <property type="protein sequence ID" value="GKX29730.1"/>
    <property type="molecule type" value="Genomic_DNA"/>
</dbReference>
<keyword evidence="3" id="KW-0547">Nucleotide-binding</keyword>
<evidence type="ECO:0000256" key="1">
    <source>
        <dbReference type="ARBA" id="ARBA00005417"/>
    </source>
</evidence>
<dbReference type="InterPro" id="IPR013563">
    <property type="entry name" value="Oligopep_ABC_C"/>
</dbReference>
<organism evidence="6 7">
    <name type="scientific">Vallitalea longa</name>
    <dbReference type="NCBI Taxonomy" id="2936439"/>
    <lineage>
        <taxon>Bacteria</taxon>
        <taxon>Bacillati</taxon>
        <taxon>Bacillota</taxon>
        <taxon>Clostridia</taxon>
        <taxon>Lachnospirales</taxon>
        <taxon>Vallitaleaceae</taxon>
        <taxon>Vallitalea</taxon>
    </lineage>
</organism>
<dbReference type="GO" id="GO:0005524">
    <property type="term" value="F:ATP binding"/>
    <property type="evidence" value="ECO:0007669"/>
    <property type="project" value="UniProtKB-KW"/>
</dbReference>
<dbReference type="PROSITE" id="PS50893">
    <property type="entry name" value="ABC_TRANSPORTER_2"/>
    <property type="match status" value="1"/>
</dbReference>
<evidence type="ECO:0000313" key="7">
    <source>
        <dbReference type="Proteomes" id="UP001144256"/>
    </source>
</evidence>
<evidence type="ECO:0000256" key="2">
    <source>
        <dbReference type="ARBA" id="ARBA00022448"/>
    </source>
</evidence>
<evidence type="ECO:0000256" key="4">
    <source>
        <dbReference type="ARBA" id="ARBA00022840"/>
    </source>
</evidence>
<feature type="domain" description="ABC transporter" evidence="5">
    <location>
        <begin position="7"/>
        <end position="259"/>
    </location>
</feature>
<name>A0A9W6DEP2_9FIRM</name>
<gene>
    <name evidence="6" type="ORF">SH1V18_22100</name>
</gene>
<keyword evidence="2" id="KW-0813">Transport</keyword>
<keyword evidence="4 6" id="KW-0067">ATP-binding</keyword>
<evidence type="ECO:0000256" key="3">
    <source>
        <dbReference type="ARBA" id="ARBA00022741"/>
    </source>
</evidence>
<dbReference type="SUPFAM" id="SSF52540">
    <property type="entry name" value="P-loop containing nucleoside triphosphate hydrolases"/>
    <property type="match status" value="1"/>
</dbReference>
<dbReference type="NCBIfam" id="TIGR01727">
    <property type="entry name" value="oligo_HPY"/>
    <property type="match status" value="1"/>
</dbReference>
<comment type="caution">
    <text evidence="6">The sequence shown here is derived from an EMBL/GenBank/DDBJ whole genome shotgun (WGS) entry which is preliminary data.</text>
</comment>
<dbReference type="InterPro" id="IPR003439">
    <property type="entry name" value="ABC_transporter-like_ATP-bd"/>
</dbReference>
<comment type="similarity">
    <text evidence="1">Belongs to the ABC transporter superfamily.</text>
</comment>
<dbReference type="AlphaFoldDB" id="A0A9W6DEP2"/>
<dbReference type="InterPro" id="IPR003593">
    <property type="entry name" value="AAA+_ATPase"/>
</dbReference>
<dbReference type="FunFam" id="3.40.50.300:FF:000016">
    <property type="entry name" value="Oligopeptide ABC transporter ATP-binding component"/>
    <property type="match status" value="1"/>
</dbReference>
<sequence length="335" mass="38042">MEPILKIRNLSIDYKVNNGTLRACDNVSLDIYKGDIVGIIGESGSGKSTLASGILKTIKSPGEISEGQIIYCDKEDKEIDLLKLTEEEYAKYRWSNITTVFQAAQNVLNPTLKIKEHFLETAWAHNNKLTKHEILDKTKELLKNVRLEERVLDSYPHQLSGGMKQRTIIALSLLLSPDILILDEPTTALDVITQWYIMDILRKVHEEMGITMIFLTHDVSVIGSIVDRLGVMYAGELVEYGMVEDIFKKPTHPYTYGLMHAIPSLHDDVSKRKAIPGYPPNLLELPDSCRFAPRCYLYKDGICDGDSKKTDKLYTSGPDQLTRCYMWEKVNKICR</sequence>
<protein>
    <submittedName>
        <fullName evidence="6">ABC transporter ATP-binding protein</fullName>
    </submittedName>
</protein>
<dbReference type="PANTHER" id="PTHR43067">
    <property type="entry name" value="OLIGOPEPTIDE/DIPEPTIDE ABC TRANSPORTER, ATPASE SUBUNIT"/>
    <property type="match status" value="1"/>
</dbReference>
<dbReference type="CDD" id="cd03257">
    <property type="entry name" value="ABC_NikE_OppD_transporters"/>
    <property type="match status" value="1"/>
</dbReference>
<keyword evidence="7" id="KW-1185">Reference proteome</keyword>
<accession>A0A9W6DEP2</accession>
<dbReference type="InterPro" id="IPR027417">
    <property type="entry name" value="P-loop_NTPase"/>
</dbReference>
<reference evidence="6" key="1">
    <citation type="submission" date="2022-06" db="EMBL/GenBank/DDBJ databases">
        <title>Vallitalea longa sp. nov., an anaerobic bacterium isolated from marine sediment.</title>
        <authorList>
            <person name="Hirano S."/>
            <person name="Terahara T."/>
            <person name="Mori K."/>
            <person name="Hamada M."/>
            <person name="Matsumoto R."/>
            <person name="Kobayashi T."/>
        </authorList>
    </citation>
    <scope>NUCLEOTIDE SEQUENCE</scope>
    <source>
        <strain evidence="6">SH18-1</strain>
    </source>
</reference>
<dbReference type="PANTHER" id="PTHR43067:SF3">
    <property type="entry name" value="MALTOSE ABC TRANSPORTER, ATP-BINDING PROTEIN"/>
    <property type="match status" value="1"/>
</dbReference>
<dbReference type="Gene3D" id="3.40.50.300">
    <property type="entry name" value="P-loop containing nucleotide triphosphate hydrolases"/>
    <property type="match status" value="1"/>
</dbReference>
<dbReference type="RefSeq" id="WP_281815359.1">
    <property type="nucleotide sequence ID" value="NZ_BRLB01000005.1"/>
</dbReference>
<dbReference type="Proteomes" id="UP001144256">
    <property type="component" value="Unassembled WGS sequence"/>
</dbReference>
<dbReference type="GO" id="GO:0015833">
    <property type="term" value="P:peptide transport"/>
    <property type="evidence" value="ECO:0007669"/>
    <property type="project" value="InterPro"/>
</dbReference>
<dbReference type="SMART" id="SM00382">
    <property type="entry name" value="AAA"/>
    <property type="match status" value="1"/>
</dbReference>
<dbReference type="Pfam" id="PF08352">
    <property type="entry name" value="oligo_HPY"/>
    <property type="match status" value="1"/>
</dbReference>
<proteinExistence type="inferred from homology"/>
<evidence type="ECO:0000259" key="5">
    <source>
        <dbReference type="PROSITE" id="PS50893"/>
    </source>
</evidence>
<dbReference type="GO" id="GO:0016887">
    <property type="term" value="F:ATP hydrolysis activity"/>
    <property type="evidence" value="ECO:0007669"/>
    <property type="project" value="InterPro"/>
</dbReference>
<evidence type="ECO:0000313" key="6">
    <source>
        <dbReference type="EMBL" id="GKX29730.1"/>
    </source>
</evidence>